<dbReference type="PANTHER" id="PTHR32060">
    <property type="entry name" value="TAIL-SPECIFIC PROTEASE"/>
    <property type="match status" value="1"/>
</dbReference>
<evidence type="ECO:0000256" key="5">
    <source>
        <dbReference type="RuleBase" id="RU004404"/>
    </source>
</evidence>
<evidence type="ECO:0000256" key="2">
    <source>
        <dbReference type="ARBA" id="ARBA00022670"/>
    </source>
</evidence>
<dbReference type="GO" id="GO:0006508">
    <property type="term" value="P:proteolysis"/>
    <property type="evidence" value="ECO:0007669"/>
    <property type="project" value="UniProtKB-KW"/>
</dbReference>
<organism evidence="7 8">
    <name type="scientific">SAR86 cluster bacterium</name>
    <dbReference type="NCBI Taxonomy" id="2030880"/>
    <lineage>
        <taxon>Bacteria</taxon>
        <taxon>Pseudomonadati</taxon>
        <taxon>Pseudomonadota</taxon>
        <taxon>Gammaproteobacteria</taxon>
        <taxon>SAR86 cluster</taxon>
    </lineage>
</organism>
<dbReference type="AlphaFoldDB" id="A0A972VVL5"/>
<dbReference type="InterPro" id="IPR036034">
    <property type="entry name" value="PDZ_sf"/>
</dbReference>
<dbReference type="SUPFAM" id="SSF52096">
    <property type="entry name" value="ClpP/crotonase"/>
    <property type="match status" value="1"/>
</dbReference>
<dbReference type="Pfam" id="PF00595">
    <property type="entry name" value="PDZ"/>
    <property type="match status" value="1"/>
</dbReference>
<dbReference type="InterPro" id="IPR005151">
    <property type="entry name" value="Tail-specific_protease"/>
</dbReference>
<dbReference type="InterPro" id="IPR040573">
    <property type="entry name" value="TSP_N"/>
</dbReference>
<keyword evidence="2 5" id="KW-0645">Protease</keyword>
<accession>A0A972VVL5</accession>
<dbReference type="GO" id="GO:0030288">
    <property type="term" value="C:outer membrane-bounded periplasmic space"/>
    <property type="evidence" value="ECO:0007669"/>
    <property type="project" value="TreeGrafter"/>
</dbReference>
<proteinExistence type="inferred from homology"/>
<dbReference type="PANTHER" id="PTHR32060:SF22">
    <property type="entry name" value="CARBOXYL-TERMINAL-PROCESSING PEPTIDASE 3, CHLOROPLASTIC"/>
    <property type="match status" value="1"/>
</dbReference>
<evidence type="ECO:0000256" key="3">
    <source>
        <dbReference type="ARBA" id="ARBA00022801"/>
    </source>
</evidence>
<evidence type="ECO:0000313" key="7">
    <source>
        <dbReference type="EMBL" id="NQV64451.1"/>
    </source>
</evidence>
<dbReference type="NCBIfam" id="TIGR00225">
    <property type="entry name" value="prc"/>
    <property type="match status" value="1"/>
</dbReference>
<dbReference type="SUPFAM" id="SSF50156">
    <property type="entry name" value="PDZ domain-like"/>
    <property type="match status" value="1"/>
</dbReference>
<dbReference type="Pfam" id="PF17804">
    <property type="entry name" value="TSP_NTD"/>
    <property type="match status" value="1"/>
</dbReference>
<dbReference type="InterPro" id="IPR004447">
    <property type="entry name" value="Peptidase_S41A"/>
</dbReference>
<dbReference type="Pfam" id="PF03572">
    <property type="entry name" value="Peptidase_S41"/>
    <property type="match status" value="1"/>
</dbReference>
<dbReference type="GO" id="GO:0008236">
    <property type="term" value="F:serine-type peptidase activity"/>
    <property type="evidence" value="ECO:0007669"/>
    <property type="project" value="UniProtKB-KW"/>
</dbReference>
<dbReference type="CDD" id="cd06782">
    <property type="entry name" value="cpPDZ_CPP-like"/>
    <property type="match status" value="1"/>
</dbReference>
<feature type="non-terminal residue" evidence="7">
    <location>
        <position position="575"/>
    </location>
</feature>
<comment type="similarity">
    <text evidence="1 5">Belongs to the peptidase S41A family.</text>
</comment>
<dbReference type="SMART" id="SM00245">
    <property type="entry name" value="TSPc"/>
    <property type="match status" value="1"/>
</dbReference>
<dbReference type="Proteomes" id="UP000754644">
    <property type="component" value="Unassembled WGS sequence"/>
</dbReference>
<dbReference type="Pfam" id="PF11818">
    <property type="entry name" value="DUF3340"/>
    <property type="match status" value="1"/>
</dbReference>
<evidence type="ECO:0000259" key="6">
    <source>
        <dbReference type="SMART" id="SM00245"/>
    </source>
</evidence>
<dbReference type="Gene3D" id="3.90.226.10">
    <property type="entry name" value="2-enoyl-CoA Hydratase, Chain A, domain 1"/>
    <property type="match status" value="1"/>
</dbReference>
<dbReference type="GO" id="GO:0007165">
    <property type="term" value="P:signal transduction"/>
    <property type="evidence" value="ECO:0007669"/>
    <property type="project" value="TreeGrafter"/>
</dbReference>
<sequence length="575" mass="64351">MLSLAAPMSFALVPAKTEVLNDTLTTLAAMPIHKETTKNIVDALASRHYVSTALDDALSAKIYDGYLEDLDSSKSYFLASDIADFNHLRLQLDDTLRAGDVSPAYFIFNRYHQRVAERFEQVIATLEQGVDQFDFTLNESLELDRKDAPWATTNSELDELWRKRVKLAVLNLKLADKEVEKTQEVLTKRYKNRLSRTLQTNSEDVYQLYMNSFTRSYDPHTQYFSPRTSENFNINMSLSLEGIGAVLQREDEYTKIVSLVPAGPAEKSRQIYPDDKIVAVGQGIDGEMVDVIGWRLDEVVELIRGKKATIVQLEVIPANAKDSTSKLVQIVRNTVKLEEQEAKSEIIEVEQFGHTHKIGVIDIPTFYIDFQALQEGNKDFKSTTRDVQELLVKLVADGVEGIIIDLRDNGGGSLQEARTLTGLFIDQGPTVLVRNNNGRVDILNDRDIKTAYDGPLAVVVNRLSASASEIFAGAIQDYDRGLIIGNQTFGKGTVQTLLPLNQGQLKLTAAKFYRITGESTQHKGVLPDIDFPLDYDPESIGESTLESPLPWDKIRATSYQLKSHVSQLKQELIGL</sequence>
<gene>
    <name evidence="7" type="ORF">HQ497_03705</name>
</gene>
<dbReference type="GO" id="GO:0004175">
    <property type="term" value="F:endopeptidase activity"/>
    <property type="evidence" value="ECO:0007669"/>
    <property type="project" value="TreeGrafter"/>
</dbReference>
<reference evidence="7" key="1">
    <citation type="submission" date="2020-05" db="EMBL/GenBank/DDBJ databases">
        <title>Sulfur intermediates as new biogeochemical hubs in an aquatic model microbial ecosystem.</title>
        <authorList>
            <person name="Vigneron A."/>
        </authorList>
    </citation>
    <scope>NUCLEOTIDE SEQUENCE</scope>
    <source>
        <strain evidence="7">Bin.250</strain>
    </source>
</reference>
<evidence type="ECO:0000313" key="8">
    <source>
        <dbReference type="Proteomes" id="UP000754644"/>
    </source>
</evidence>
<dbReference type="CDD" id="cd07560">
    <property type="entry name" value="Peptidase_S41_CPP"/>
    <property type="match status" value="1"/>
</dbReference>
<dbReference type="FunFam" id="3.90.226.10:FF:000090">
    <property type="entry name" value="Tail-specific protease"/>
    <property type="match status" value="1"/>
</dbReference>
<feature type="domain" description="Tail specific protease" evidence="6">
    <location>
        <begin position="323"/>
        <end position="532"/>
    </location>
</feature>
<dbReference type="EMBL" id="JABMOJ010000133">
    <property type="protein sequence ID" value="NQV64451.1"/>
    <property type="molecule type" value="Genomic_DNA"/>
</dbReference>
<protein>
    <submittedName>
        <fullName evidence="7">Carboxy terminal-processing peptidase</fullName>
    </submittedName>
</protein>
<dbReference type="InterPro" id="IPR001478">
    <property type="entry name" value="PDZ"/>
</dbReference>
<evidence type="ECO:0000256" key="1">
    <source>
        <dbReference type="ARBA" id="ARBA00009179"/>
    </source>
</evidence>
<dbReference type="InterPro" id="IPR029045">
    <property type="entry name" value="ClpP/crotonase-like_dom_sf"/>
</dbReference>
<keyword evidence="4 5" id="KW-0720">Serine protease</keyword>
<dbReference type="Gene3D" id="2.30.42.10">
    <property type="match status" value="1"/>
</dbReference>
<keyword evidence="3 5" id="KW-0378">Hydrolase</keyword>
<comment type="caution">
    <text evidence="7">The sequence shown here is derived from an EMBL/GenBank/DDBJ whole genome shotgun (WGS) entry which is preliminary data.</text>
</comment>
<evidence type="ECO:0000256" key="4">
    <source>
        <dbReference type="ARBA" id="ARBA00022825"/>
    </source>
</evidence>
<name>A0A972VVL5_9GAMM</name>
<dbReference type="InterPro" id="IPR020992">
    <property type="entry name" value="Tail_Prtase_C"/>
</dbReference>